<protein>
    <submittedName>
        <fullName evidence="1">Uncharacterized protein</fullName>
    </submittedName>
</protein>
<gene>
    <name evidence="1" type="ORF">E2N93_04410</name>
</gene>
<proteinExistence type="predicted"/>
<dbReference type="RefSeq" id="WP_249376250.1">
    <property type="nucleotide sequence ID" value="NZ_SNUZ01000007.1"/>
</dbReference>
<accession>A0ABT0NH77</accession>
<name>A0ABT0NH77_9FIRM</name>
<reference evidence="1 2" key="1">
    <citation type="submission" date="2019-03" db="EMBL/GenBank/DDBJ databases">
        <authorList>
            <person name="Molinero N."/>
            <person name="Sanchez B."/>
            <person name="Walker A."/>
            <person name="Duncan S."/>
            <person name="Delgado S."/>
            <person name="Margolles A."/>
        </authorList>
    </citation>
    <scope>NUCLEOTIDE SEQUENCE [LARGE SCALE GENOMIC DNA]</scope>
    <source>
        <strain evidence="1 2">IPLA60002</strain>
    </source>
</reference>
<keyword evidence="2" id="KW-1185">Reference proteome</keyword>
<organism evidence="1 2">
    <name type="scientific">Ruminococcus bromii</name>
    <dbReference type="NCBI Taxonomy" id="40518"/>
    <lineage>
        <taxon>Bacteria</taxon>
        <taxon>Bacillati</taxon>
        <taxon>Bacillota</taxon>
        <taxon>Clostridia</taxon>
        <taxon>Eubacteriales</taxon>
        <taxon>Oscillospiraceae</taxon>
        <taxon>Ruminococcus</taxon>
    </lineage>
</organism>
<evidence type="ECO:0000313" key="1">
    <source>
        <dbReference type="EMBL" id="MCL3787267.1"/>
    </source>
</evidence>
<comment type="caution">
    <text evidence="1">The sequence shown here is derived from an EMBL/GenBank/DDBJ whole genome shotgun (WGS) entry which is preliminary data.</text>
</comment>
<sequence>MTSQIEKLHTLNLFAKNLRDSRITMKTYLFDFQKSKDKDFEADFPTLSVGIENFIGTIKDLTSINSALIPSGLDFIDLIKISKSQLCDFYIEINGRKVSIFAAKNKYEKVMYYIYRITQKSNSENITLEAAFEQMRNKEYSNYSEVKSFADTLSVKIDKLSNLIITLHKVMKELSTLQVQIYTLKSVIISNSNPVPIGYQFLDQTYNYILFQIDGYIFHQPTRFSTKYLSDVLGLSELSKEYKANEQEQKISLSEAFTLFSESKDFIMNEFFKVKYGIEINRLISYEILNNWIYDDEKVNEITHSDIFLPDSDDNSSVFI</sequence>
<evidence type="ECO:0000313" key="2">
    <source>
        <dbReference type="Proteomes" id="UP001056693"/>
    </source>
</evidence>
<dbReference type="EMBL" id="SNUZ01000007">
    <property type="protein sequence ID" value="MCL3787267.1"/>
    <property type="molecule type" value="Genomic_DNA"/>
</dbReference>
<dbReference type="Proteomes" id="UP001056693">
    <property type="component" value="Unassembled WGS sequence"/>
</dbReference>